<organism evidence="2 3">
    <name type="scientific">Rhodopirellula baltica (strain DSM 10527 / NCIMB 13988 / SH1)</name>
    <dbReference type="NCBI Taxonomy" id="243090"/>
    <lineage>
        <taxon>Bacteria</taxon>
        <taxon>Pseudomonadati</taxon>
        <taxon>Planctomycetota</taxon>
        <taxon>Planctomycetia</taxon>
        <taxon>Pirellulales</taxon>
        <taxon>Pirellulaceae</taxon>
        <taxon>Rhodopirellula</taxon>
    </lineage>
</organism>
<keyword evidence="1" id="KW-0472">Membrane</keyword>
<dbReference type="HOGENOM" id="CLU_2864854_0_0_0"/>
<keyword evidence="3" id="KW-1185">Reference proteome</keyword>
<feature type="transmembrane region" description="Helical" evidence="1">
    <location>
        <begin position="33"/>
        <end position="54"/>
    </location>
</feature>
<dbReference type="STRING" id="243090.RB10020"/>
<evidence type="ECO:0000313" key="3">
    <source>
        <dbReference type="Proteomes" id="UP000001025"/>
    </source>
</evidence>
<gene>
    <name evidence="2" type="ordered locus">RB10020</name>
</gene>
<dbReference type="Proteomes" id="UP000001025">
    <property type="component" value="Chromosome"/>
</dbReference>
<keyword evidence="1" id="KW-1133">Transmembrane helix</keyword>
<dbReference type="KEGG" id="rba:RB10020"/>
<dbReference type="InParanoid" id="Q7UKQ2"/>
<reference evidence="2 3" key="1">
    <citation type="journal article" date="2003" name="Proc. Natl. Acad. Sci. U.S.A.">
        <title>Complete genome sequence of the marine planctomycete Pirellula sp. strain 1.</title>
        <authorList>
            <person name="Gloeckner F.O."/>
            <person name="Kube M."/>
            <person name="Bauer M."/>
            <person name="Teeling H."/>
            <person name="Lombardot T."/>
            <person name="Ludwig W."/>
            <person name="Gade D."/>
            <person name="Beck A."/>
            <person name="Borzym K."/>
            <person name="Heitmann K."/>
            <person name="Rabus R."/>
            <person name="Schlesner H."/>
            <person name="Amann R."/>
            <person name="Reinhardt R."/>
        </authorList>
    </citation>
    <scope>NUCLEOTIDE SEQUENCE [LARGE SCALE GENOMIC DNA]</scope>
    <source>
        <strain evidence="3">DSM 10527 / NCIMB 13988 / SH1</strain>
    </source>
</reference>
<name>Q7UKQ2_RHOBA</name>
<dbReference type="AlphaFoldDB" id="Q7UKQ2"/>
<proteinExistence type="predicted"/>
<sequence>MDGQANQDVWFARNSLPDTIFGMPEERPGKLTLRWAILLVSLCTFYLSLQVPTVKILSIHQRSS</sequence>
<accession>Q7UKQ2</accession>
<protein>
    <submittedName>
        <fullName evidence="2">Uncharacterized protein</fullName>
    </submittedName>
</protein>
<keyword evidence="1" id="KW-0812">Transmembrane</keyword>
<evidence type="ECO:0000313" key="2">
    <source>
        <dbReference type="EMBL" id="CAD76580.1"/>
    </source>
</evidence>
<dbReference type="EMBL" id="BX294150">
    <property type="protein sequence ID" value="CAD76580.1"/>
    <property type="molecule type" value="Genomic_DNA"/>
</dbReference>
<dbReference type="EnsemblBacteria" id="CAD76580">
    <property type="protein sequence ID" value="CAD76580"/>
    <property type="gene ID" value="RB10020"/>
</dbReference>
<evidence type="ECO:0000256" key="1">
    <source>
        <dbReference type="SAM" id="Phobius"/>
    </source>
</evidence>